<evidence type="ECO:0000256" key="1">
    <source>
        <dbReference type="ARBA" id="ARBA00004138"/>
    </source>
</evidence>
<dbReference type="InterPro" id="IPR001611">
    <property type="entry name" value="Leu-rich_rpt"/>
</dbReference>
<evidence type="ECO:0000256" key="9">
    <source>
        <dbReference type="SAM" id="MobiDB-lite"/>
    </source>
</evidence>
<dbReference type="EMBL" id="JBGBPQ010000001">
    <property type="protein sequence ID" value="KAL1529350.1"/>
    <property type="molecule type" value="Genomic_DNA"/>
</dbReference>
<dbReference type="SUPFAM" id="SSF52058">
    <property type="entry name" value="L domain-like"/>
    <property type="match status" value="1"/>
</dbReference>
<evidence type="ECO:0000256" key="5">
    <source>
        <dbReference type="ARBA" id="ARBA00022737"/>
    </source>
</evidence>
<feature type="compositionally biased region" description="Basic and acidic residues" evidence="9">
    <location>
        <begin position="503"/>
        <end position="512"/>
    </location>
</feature>
<keyword evidence="5" id="KW-0677">Repeat</keyword>
<comment type="similarity">
    <text evidence="8">Belongs to the tilB family.</text>
</comment>
<evidence type="ECO:0000256" key="3">
    <source>
        <dbReference type="ARBA" id="ARBA00022490"/>
    </source>
</evidence>
<proteinExistence type="inferred from homology"/>
<dbReference type="PANTHER" id="PTHR18849">
    <property type="entry name" value="LEUCINE RICH REPEAT PROTEIN"/>
    <property type="match status" value="1"/>
</dbReference>
<dbReference type="GO" id="GO:0005929">
    <property type="term" value="C:cilium"/>
    <property type="evidence" value="ECO:0007669"/>
    <property type="project" value="UniProtKB-SubCell"/>
</dbReference>
<keyword evidence="3" id="KW-0963">Cytoplasm</keyword>
<keyword evidence="4" id="KW-0433">Leucine-rich repeat</keyword>
<evidence type="ECO:0000256" key="8">
    <source>
        <dbReference type="ARBA" id="ARBA00049982"/>
    </source>
</evidence>
<keyword evidence="7" id="KW-0966">Cell projection</keyword>
<dbReference type="Gene3D" id="3.80.10.10">
    <property type="entry name" value="Ribonuclease Inhibitor"/>
    <property type="match status" value="1"/>
</dbReference>
<dbReference type="InterPro" id="IPR056496">
    <property type="entry name" value="CS_DNAAF11_C"/>
</dbReference>
<feature type="region of interest" description="Disordered" evidence="9">
    <location>
        <begin position="346"/>
        <end position="367"/>
    </location>
</feature>
<feature type="compositionally biased region" description="Polar residues" evidence="9">
    <location>
        <begin position="483"/>
        <end position="498"/>
    </location>
</feature>
<organism evidence="11 12">
    <name type="scientific">Prymnesium parvum</name>
    <name type="common">Toxic golden alga</name>
    <dbReference type="NCBI Taxonomy" id="97485"/>
    <lineage>
        <taxon>Eukaryota</taxon>
        <taxon>Haptista</taxon>
        <taxon>Haptophyta</taxon>
        <taxon>Prymnesiophyceae</taxon>
        <taxon>Prymnesiales</taxon>
        <taxon>Prymnesiaceae</taxon>
        <taxon>Prymnesium</taxon>
    </lineage>
</organism>
<accession>A0AB34K515</accession>
<reference evidence="11 12" key="1">
    <citation type="journal article" date="2024" name="Science">
        <title>Giant polyketide synthase enzymes in the biosynthesis of giant marine polyether toxins.</title>
        <authorList>
            <person name="Fallon T.R."/>
            <person name="Shende V.V."/>
            <person name="Wierzbicki I.H."/>
            <person name="Pendleton A.L."/>
            <person name="Watervoot N.F."/>
            <person name="Auber R.P."/>
            <person name="Gonzalez D.J."/>
            <person name="Wisecaver J.H."/>
            <person name="Moore B.S."/>
        </authorList>
    </citation>
    <scope>NUCLEOTIDE SEQUENCE [LARGE SCALE GENOMIC DNA]</scope>
    <source>
        <strain evidence="11 12">12B1</strain>
    </source>
</reference>
<keyword evidence="6" id="KW-0969">Cilium</keyword>
<dbReference type="InterPro" id="IPR032675">
    <property type="entry name" value="LRR_dom_sf"/>
</dbReference>
<dbReference type="PANTHER" id="PTHR18849:SF0">
    <property type="entry name" value="CILIA- AND FLAGELLA-ASSOCIATED PROTEIN 410-RELATED"/>
    <property type="match status" value="1"/>
</dbReference>
<gene>
    <name evidence="11" type="ORF">AB1Y20_000302</name>
</gene>
<dbReference type="Pfam" id="PF23602">
    <property type="entry name" value="CS_DNAAF11_C"/>
    <property type="match status" value="1"/>
</dbReference>
<dbReference type="PROSITE" id="PS51450">
    <property type="entry name" value="LRR"/>
    <property type="match status" value="2"/>
</dbReference>
<evidence type="ECO:0000259" key="10">
    <source>
        <dbReference type="Pfam" id="PF23602"/>
    </source>
</evidence>
<evidence type="ECO:0000256" key="2">
    <source>
        <dbReference type="ARBA" id="ARBA00004496"/>
    </source>
</evidence>
<feature type="compositionally biased region" description="Basic and acidic residues" evidence="9">
    <location>
        <begin position="448"/>
        <end position="460"/>
    </location>
</feature>
<dbReference type="AlphaFoldDB" id="A0AB34K515"/>
<evidence type="ECO:0000256" key="6">
    <source>
        <dbReference type="ARBA" id="ARBA00023069"/>
    </source>
</evidence>
<evidence type="ECO:0000256" key="7">
    <source>
        <dbReference type="ARBA" id="ARBA00023273"/>
    </source>
</evidence>
<sequence>MPAEPHHAAEGVPPAESLYDTVVVEEVVGDDDDDGEVAFIKSEKFSGARAGYTFKSGLHGTGYYLDEMCSAGKHLDGKPSCARPWEGQLAKEAEKPSRDGVPLTEELIRRKAEHNEGMLSTLEEIALHQLDIDRIETLNNCRCLKIIYLQSNLIRKLEGLHRLKKLDYLNVALNNITKIENLHSCESLRKLDLTVNFIDLDELHTVGSLKNNTMLRELYLTGNPCQQGWEGGYRDYVIATLPQLELLDGVAITKSERIKAVQRLPQLQAELAELAPRAKARREELYRRRAAKKAAIAAGELEDDTVDEWCPETRVDDQRELREIEQQKEKQRAEAQKRDLFHDPTPRERRLFKDDGTPNQMNTAKWPFSIDDDGESIIVDLALPKFLDSAQIDADVQPTYVRVSAKKNTFQVVLPAEVLADASQAKRSATTGHLLLTCPKVHPIVRSKKPEAKAKVKENAKLAPPSRGKLTHSGDGSGLTGPVSLSNIVTDSKLNPNAQKGGDVPKEPKHLGADFSDEEEVPPLL</sequence>
<dbReference type="Proteomes" id="UP001515480">
    <property type="component" value="Unassembled WGS sequence"/>
</dbReference>
<feature type="region of interest" description="Disordered" evidence="9">
    <location>
        <begin position="448"/>
        <end position="525"/>
    </location>
</feature>
<feature type="compositionally biased region" description="Basic and acidic residues" evidence="9">
    <location>
        <begin position="346"/>
        <end position="356"/>
    </location>
</feature>
<evidence type="ECO:0000256" key="4">
    <source>
        <dbReference type="ARBA" id="ARBA00022614"/>
    </source>
</evidence>
<dbReference type="SMART" id="SM00365">
    <property type="entry name" value="LRR_SD22"/>
    <property type="match status" value="3"/>
</dbReference>
<feature type="compositionally biased region" description="Acidic residues" evidence="9">
    <location>
        <begin position="515"/>
        <end position="525"/>
    </location>
</feature>
<keyword evidence="12" id="KW-1185">Reference proteome</keyword>
<feature type="domain" description="Dynein axonemal assembly factor 11-like CS" evidence="10">
    <location>
        <begin position="323"/>
        <end position="440"/>
    </location>
</feature>
<dbReference type="Pfam" id="PF14580">
    <property type="entry name" value="LRR_9"/>
    <property type="match status" value="1"/>
</dbReference>
<name>A0AB34K515_PRYPA</name>
<protein>
    <recommendedName>
        <fullName evidence="10">Dynein axonemal assembly factor 11-like CS domain-containing protein</fullName>
    </recommendedName>
</protein>
<comment type="caution">
    <text evidence="11">The sequence shown here is derived from an EMBL/GenBank/DDBJ whole genome shotgun (WGS) entry which is preliminary data.</text>
</comment>
<dbReference type="GO" id="GO:0005737">
    <property type="term" value="C:cytoplasm"/>
    <property type="evidence" value="ECO:0007669"/>
    <property type="project" value="UniProtKB-SubCell"/>
</dbReference>
<evidence type="ECO:0000313" key="11">
    <source>
        <dbReference type="EMBL" id="KAL1529350.1"/>
    </source>
</evidence>
<evidence type="ECO:0000313" key="12">
    <source>
        <dbReference type="Proteomes" id="UP001515480"/>
    </source>
</evidence>
<dbReference type="FunFam" id="3.80.10.10:FF:000052">
    <property type="entry name" value="Leucine rich repeat containing 6"/>
    <property type="match status" value="1"/>
</dbReference>
<comment type="subcellular location">
    <subcellularLocation>
        <location evidence="1">Cell projection</location>
        <location evidence="1">Cilium</location>
    </subcellularLocation>
    <subcellularLocation>
        <location evidence="2">Cytoplasm</location>
    </subcellularLocation>
</comment>